<dbReference type="InterPro" id="IPR036237">
    <property type="entry name" value="Xyl_isomerase-like_sf"/>
</dbReference>
<dbReference type="Proteomes" id="UP001174909">
    <property type="component" value="Unassembled WGS sequence"/>
</dbReference>
<evidence type="ECO:0000256" key="1">
    <source>
        <dbReference type="ARBA" id="ARBA00010928"/>
    </source>
</evidence>
<dbReference type="EMBL" id="CASHTH010003672">
    <property type="protein sequence ID" value="CAI8047656.1"/>
    <property type="molecule type" value="Genomic_DNA"/>
</dbReference>
<dbReference type="InterPro" id="IPR051317">
    <property type="entry name" value="Gfo/Idh/MocA_oxidoreduct"/>
</dbReference>
<reference evidence="5" key="1">
    <citation type="submission" date="2023-03" db="EMBL/GenBank/DDBJ databases">
        <authorList>
            <person name="Steffen K."/>
            <person name="Cardenas P."/>
        </authorList>
    </citation>
    <scope>NUCLEOTIDE SEQUENCE</scope>
</reference>
<dbReference type="InterPro" id="IPR055170">
    <property type="entry name" value="GFO_IDH_MocA-like_dom"/>
</dbReference>
<dbReference type="Pfam" id="PF22725">
    <property type="entry name" value="GFO_IDH_MocA_C3"/>
    <property type="match status" value="1"/>
</dbReference>
<dbReference type="Pfam" id="PF01261">
    <property type="entry name" value="AP_endonuc_2"/>
    <property type="match status" value="1"/>
</dbReference>
<dbReference type="SUPFAM" id="SSF51658">
    <property type="entry name" value="Xylose isomerase-like"/>
    <property type="match status" value="1"/>
</dbReference>
<feature type="domain" description="GFO/IDH/MocA-like oxidoreductase" evidence="4">
    <location>
        <begin position="137"/>
        <end position="262"/>
    </location>
</feature>
<comment type="caution">
    <text evidence="5">The sequence shown here is derived from an EMBL/GenBank/DDBJ whole genome shotgun (WGS) entry which is preliminary data.</text>
</comment>
<accession>A0AA35THI8</accession>
<feature type="domain" description="Gfo/Idh/MocA-like oxidoreductase N-terminal" evidence="3">
    <location>
        <begin position="11"/>
        <end position="127"/>
    </location>
</feature>
<keyword evidence="6" id="KW-1185">Reference proteome</keyword>
<dbReference type="Gene3D" id="3.30.360.10">
    <property type="entry name" value="Dihydrodipicolinate Reductase, domain 2"/>
    <property type="match status" value="1"/>
</dbReference>
<comment type="similarity">
    <text evidence="1">Belongs to the Gfo/Idh/MocA family.</text>
</comment>
<name>A0AA35THI8_GEOBA</name>
<dbReference type="SUPFAM" id="SSF55347">
    <property type="entry name" value="Glyceraldehyde-3-phosphate dehydrogenase-like, C-terminal domain"/>
    <property type="match status" value="1"/>
</dbReference>
<dbReference type="SUPFAM" id="SSF51735">
    <property type="entry name" value="NAD(P)-binding Rossmann-fold domains"/>
    <property type="match status" value="1"/>
</dbReference>
<dbReference type="InterPro" id="IPR013022">
    <property type="entry name" value="Xyl_isomerase-like_TIM-brl"/>
</dbReference>
<dbReference type="Gene3D" id="3.40.50.720">
    <property type="entry name" value="NAD(P)-binding Rossmann-like Domain"/>
    <property type="match status" value="1"/>
</dbReference>
<dbReference type="AlphaFoldDB" id="A0AA35THI8"/>
<dbReference type="PANTHER" id="PTHR43708">
    <property type="entry name" value="CONSERVED EXPRESSED OXIDOREDUCTASE (EUROFUNG)"/>
    <property type="match status" value="1"/>
</dbReference>
<proteinExistence type="inferred from homology"/>
<evidence type="ECO:0000313" key="5">
    <source>
        <dbReference type="EMBL" id="CAI8047656.1"/>
    </source>
</evidence>
<evidence type="ECO:0000259" key="4">
    <source>
        <dbReference type="Pfam" id="PF22725"/>
    </source>
</evidence>
<sequence>MVGGGPDAFIGAVHRKAAALDGEIDLVAGAFSASPEKSQQQGAELLLDPNRVYDSYQEMAEKESALPEGERIDFVSIVTPNHVHFEVAKTFIEAGFHVVCDKPMTTTLEDAEALCGLVKQHDAVFVLTHNYTGYPMVKQARELVSQGLLGSVRKIVVEYPQGWLATFLEGEGAKQAVWRTDPSQAGVSSCIGDIGSHAENLAHYITGLELEEICADLTTFVEGRQLEDDGNILVHYKGGARGVLYASQISVGEENNLRIRVYVGIKFGLEVHPTEIAFDIVSSERAIEAVNGRETFGFNYDPSHLGYQGVDYVAFIERFSDRIYHAHMKDVWWSSTPRLSGVFGGHLNFGDARRYWDFRSIGRGNIDFEEIIRALNNIEYDGPLSIEWEDSGMDREHGAREACAQVKSYDFEPSARAFDSAFEE</sequence>
<dbReference type="InterPro" id="IPR036291">
    <property type="entry name" value="NAD(P)-bd_dom_sf"/>
</dbReference>
<dbReference type="InterPro" id="IPR000683">
    <property type="entry name" value="Gfo/Idh/MocA-like_OxRdtase_N"/>
</dbReference>
<evidence type="ECO:0000259" key="3">
    <source>
        <dbReference type="Pfam" id="PF01408"/>
    </source>
</evidence>
<evidence type="ECO:0000259" key="2">
    <source>
        <dbReference type="Pfam" id="PF01261"/>
    </source>
</evidence>
<feature type="domain" description="Xylose isomerase-like TIM barrel" evidence="2">
    <location>
        <begin position="264"/>
        <end position="407"/>
    </location>
</feature>
<protein>
    <submittedName>
        <fullName evidence="5">Uncharacterized oxidoreductase y4hM</fullName>
    </submittedName>
</protein>
<dbReference type="Gene3D" id="3.20.20.150">
    <property type="entry name" value="Divalent-metal-dependent TIM barrel enzymes"/>
    <property type="match status" value="1"/>
</dbReference>
<dbReference type="GO" id="GO:0000166">
    <property type="term" value="F:nucleotide binding"/>
    <property type="evidence" value="ECO:0007669"/>
    <property type="project" value="InterPro"/>
</dbReference>
<dbReference type="PANTHER" id="PTHR43708:SF3">
    <property type="entry name" value="OXIDOREDUCTASE"/>
    <property type="match status" value="1"/>
</dbReference>
<gene>
    <name evidence="5" type="ORF">GBAR_LOCUS26359</name>
</gene>
<organism evidence="5 6">
    <name type="scientific">Geodia barretti</name>
    <name type="common">Barrett's horny sponge</name>
    <dbReference type="NCBI Taxonomy" id="519541"/>
    <lineage>
        <taxon>Eukaryota</taxon>
        <taxon>Metazoa</taxon>
        <taxon>Porifera</taxon>
        <taxon>Demospongiae</taxon>
        <taxon>Heteroscleromorpha</taxon>
        <taxon>Tetractinellida</taxon>
        <taxon>Astrophorina</taxon>
        <taxon>Geodiidae</taxon>
        <taxon>Geodia</taxon>
    </lineage>
</organism>
<evidence type="ECO:0000313" key="6">
    <source>
        <dbReference type="Proteomes" id="UP001174909"/>
    </source>
</evidence>
<dbReference type="Pfam" id="PF01408">
    <property type="entry name" value="GFO_IDH_MocA"/>
    <property type="match status" value="1"/>
</dbReference>